<sequence length="70" mass="7581">MGNLKHLPTHPDQLVSATGYSEFDTQTLTKREYFAAMAMQGLLASGESVADSAKRAVRAADILIEELNKA</sequence>
<organism evidence="1 2">
    <name type="scientific">Spirosoma foliorum</name>
    <dbReference type="NCBI Taxonomy" id="2710596"/>
    <lineage>
        <taxon>Bacteria</taxon>
        <taxon>Pseudomonadati</taxon>
        <taxon>Bacteroidota</taxon>
        <taxon>Cytophagia</taxon>
        <taxon>Cytophagales</taxon>
        <taxon>Cytophagaceae</taxon>
        <taxon>Spirosoma</taxon>
    </lineage>
</organism>
<dbReference type="KEGG" id="sfol:H3H32_11055"/>
<dbReference type="Proteomes" id="UP000515369">
    <property type="component" value="Chromosome"/>
</dbReference>
<reference evidence="1 2" key="1">
    <citation type="submission" date="2020-07" db="EMBL/GenBank/DDBJ databases">
        <title>Spirosoma foliorum sp. nov., isolated from the leaves on the Nejang mountain Korea, Republic of.</title>
        <authorList>
            <person name="Ho H."/>
            <person name="Lee Y.-J."/>
            <person name="Nurcahyanto D.-A."/>
            <person name="Kim S.-G."/>
        </authorList>
    </citation>
    <scope>NUCLEOTIDE SEQUENCE [LARGE SCALE GENOMIC DNA]</scope>
    <source>
        <strain evidence="1 2">PL0136</strain>
    </source>
</reference>
<keyword evidence="2" id="KW-1185">Reference proteome</keyword>
<dbReference type="EMBL" id="CP059732">
    <property type="protein sequence ID" value="QMW05381.1"/>
    <property type="molecule type" value="Genomic_DNA"/>
</dbReference>
<dbReference type="RefSeq" id="WP_182462727.1">
    <property type="nucleotide sequence ID" value="NZ_CP059732.1"/>
</dbReference>
<protein>
    <submittedName>
        <fullName evidence="1">Uncharacterized protein</fullName>
    </submittedName>
</protein>
<dbReference type="AlphaFoldDB" id="A0A7G5H2N9"/>
<gene>
    <name evidence="1" type="ORF">H3H32_11055</name>
</gene>
<proteinExistence type="predicted"/>
<evidence type="ECO:0000313" key="2">
    <source>
        <dbReference type="Proteomes" id="UP000515369"/>
    </source>
</evidence>
<accession>A0A7G5H2N9</accession>
<name>A0A7G5H2N9_9BACT</name>
<evidence type="ECO:0000313" key="1">
    <source>
        <dbReference type="EMBL" id="QMW05381.1"/>
    </source>
</evidence>